<evidence type="ECO:0000313" key="2">
    <source>
        <dbReference type="EMBL" id="NIH57455.1"/>
    </source>
</evidence>
<dbReference type="EMBL" id="JAAMOZ010000001">
    <property type="protein sequence ID" value="NIH57455.1"/>
    <property type="molecule type" value="Genomic_DNA"/>
</dbReference>
<dbReference type="InterPro" id="IPR016040">
    <property type="entry name" value="NAD(P)-bd_dom"/>
</dbReference>
<dbReference type="EC" id="1.6.5.2" evidence="2"/>
<protein>
    <submittedName>
        <fullName evidence="2">NAD(P)H dehydrogenase (Quinone)</fullName>
        <ecNumber evidence="2">1.6.5.2</ecNumber>
    </submittedName>
</protein>
<dbReference type="InterPro" id="IPR036291">
    <property type="entry name" value="NAD(P)-bd_dom_sf"/>
</dbReference>
<gene>
    <name evidence="2" type="ORF">FB473_002100</name>
</gene>
<dbReference type="PANTHER" id="PTHR47129:SF1">
    <property type="entry name" value="NMRA-LIKE DOMAIN-CONTAINING PROTEIN"/>
    <property type="match status" value="1"/>
</dbReference>
<comment type="caution">
    <text evidence="2">The sequence shown here is derived from an EMBL/GenBank/DDBJ whole genome shotgun (WGS) entry which is preliminary data.</text>
</comment>
<reference evidence="2 3" key="1">
    <citation type="submission" date="2020-02" db="EMBL/GenBank/DDBJ databases">
        <title>Sequencing the genomes of 1000 actinobacteria strains.</title>
        <authorList>
            <person name="Klenk H.-P."/>
        </authorList>
    </citation>
    <scope>NUCLEOTIDE SEQUENCE [LARGE SCALE GENOMIC DNA]</scope>
    <source>
        <strain evidence="2 3">DSM 19609</strain>
    </source>
</reference>
<name>A0ABX0SGE0_9ACTN</name>
<sequence length="282" mass="28624">MSFAVTGATGALGTLVINALADRVPADQIVALVRDLGKAAPLAARGVTVREFDYDRSDTLAPALDSVDRLLLISSNQVGRRFAQHKAVIDAAVGAGVSRIAYTSLLGAKATSNPLASEHVATEDYLAESGVTPVLLRNGWYTENFVGTLHSAAQTGTVLTSAGEGRVASAARADYAEAAAAALAADRPSGIYELSGDVAWTQADLAAAIGEVLGREITVHDVSPAEHASILAEAGVDAGAAGFAVAIDATIAAGELGIVTGDLSRLIGRPTTPLIDTLRAAA</sequence>
<dbReference type="Gene3D" id="3.90.25.10">
    <property type="entry name" value="UDP-galactose 4-epimerase, domain 1"/>
    <property type="match status" value="1"/>
</dbReference>
<dbReference type="Pfam" id="PF13460">
    <property type="entry name" value="NAD_binding_10"/>
    <property type="match status" value="1"/>
</dbReference>
<dbReference type="Proteomes" id="UP000749311">
    <property type="component" value="Unassembled WGS sequence"/>
</dbReference>
<dbReference type="RefSeq" id="WP_167167178.1">
    <property type="nucleotide sequence ID" value="NZ_BAAAOO010000007.1"/>
</dbReference>
<dbReference type="GO" id="GO:0003955">
    <property type="term" value="F:NAD(P)H dehydrogenase (quinone) activity"/>
    <property type="evidence" value="ECO:0007669"/>
    <property type="project" value="UniProtKB-EC"/>
</dbReference>
<feature type="domain" description="NAD(P)-binding" evidence="1">
    <location>
        <begin position="7"/>
        <end position="184"/>
    </location>
</feature>
<evidence type="ECO:0000313" key="3">
    <source>
        <dbReference type="Proteomes" id="UP000749311"/>
    </source>
</evidence>
<keyword evidence="2" id="KW-0560">Oxidoreductase</keyword>
<keyword evidence="3" id="KW-1185">Reference proteome</keyword>
<proteinExistence type="predicted"/>
<dbReference type="SUPFAM" id="SSF51735">
    <property type="entry name" value="NAD(P)-binding Rossmann-fold domains"/>
    <property type="match status" value="1"/>
</dbReference>
<dbReference type="Gene3D" id="3.40.50.720">
    <property type="entry name" value="NAD(P)-binding Rossmann-like Domain"/>
    <property type="match status" value="1"/>
</dbReference>
<evidence type="ECO:0000259" key="1">
    <source>
        <dbReference type="Pfam" id="PF13460"/>
    </source>
</evidence>
<dbReference type="InterPro" id="IPR052718">
    <property type="entry name" value="NmrA-type_oxidoreductase"/>
</dbReference>
<dbReference type="PANTHER" id="PTHR47129">
    <property type="entry name" value="QUINONE OXIDOREDUCTASE 2"/>
    <property type="match status" value="1"/>
</dbReference>
<organism evidence="2 3">
    <name type="scientific">Brooklawnia cerclae</name>
    <dbReference type="NCBI Taxonomy" id="349934"/>
    <lineage>
        <taxon>Bacteria</taxon>
        <taxon>Bacillati</taxon>
        <taxon>Actinomycetota</taxon>
        <taxon>Actinomycetes</taxon>
        <taxon>Propionibacteriales</taxon>
        <taxon>Propionibacteriaceae</taxon>
        <taxon>Brooklawnia</taxon>
    </lineage>
</organism>
<accession>A0ABX0SGE0</accession>